<keyword evidence="2 6" id="KW-0396">Initiation factor</keyword>
<dbReference type="AlphaFoldDB" id="A0AAV7YZA0"/>
<gene>
    <name evidence="8" type="ORF">M0812_02297</name>
</gene>
<comment type="caution">
    <text evidence="8">The sequence shown here is derived from an EMBL/GenBank/DDBJ whole genome shotgun (WGS) entry which is preliminary data.</text>
</comment>
<evidence type="ECO:0000256" key="2">
    <source>
        <dbReference type="ARBA" id="ARBA00022540"/>
    </source>
</evidence>
<evidence type="ECO:0000313" key="8">
    <source>
        <dbReference type="EMBL" id="KAJ3435166.1"/>
    </source>
</evidence>
<feature type="region of interest" description="Disordered" evidence="7">
    <location>
        <begin position="1"/>
        <end position="81"/>
    </location>
</feature>
<evidence type="ECO:0000256" key="3">
    <source>
        <dbReference type="ARBA" id="ARBA00022845"/>
    </source>
</evidence>
<evidence type="ECO:0000256" key="1">
    <source>
        <dbReference type="ARBA" id="ARBA00009860"/>
    </source>
</evidence>
<dbReference type="PANTHER" id="PTHR11960">
    <property type="entry name" value="EUKARYOTIC TRANSLATION INITIATION FACTOR 4E RELATED"/>
    <property type="match status" value="1"/>
</dbReference>
<comment type="similarity">
    <text evidence="1 6">Belongs to the eukaryotic initiation factor 4E family.</text>
</comment>
<name>A0AAV7YZA0_9EUKA</name>
<keyword evidence="4 6" id="KW-0694">RNA-binding</keyword>
<dbReference type="PANTHER" id="PTHR11960:SF8">
    <property type="entry name" value="EUKARYOTIC TRANSLATION INITIATION FACTOR 4E1-RELATED"/>
    <property type="match status" value="1"/>
</dbReference>
<reference evidence="8" key="1">
    <citation type="submission" date="2022-08" db="EMBL/GenBank/DDBJ databases">
        <title>Novel sulphate-reducing endosymbionts in the free-living metamonad Anaeramoeba.</title>
        <authorList>
            <person name="Jerlstrom-Hultqvist J."/>
            <person name="Cepicka I."/>
            <person name="Gallot-Lavallee L."/>
            <person name="Salas-Leiva D."/>
            <person name="Curtis B.A."/>
            <person name="Zahonova K."/>
            <person name="Pipaliya S."/>
            <person name="Dacks J."/>
            <person name="Roger A.J."/>
        </authorList>
    </citation>
    <scope>NUCLEOTIDE SEQUENCE</scope>
    <source>
        <strain evidence="8">Busselton2</strain>
    </source>
</reference>
<organism evidence="8 9">
    <name type="scientific">Anaeramoeba flamelloides</name>
    <dbReference type="NCBI Taxonomy" id="1746091"/>
    <lineage>
        <taxon>Eukaryota</taxon>
        <taxon>Metamonada</taxon>
        <taxon>Anaeramoebidae</taxon>
        <taxon>Anaeramoeba</taxon>
    </lineage>
</organism>
<dbReference type="EMBL" id="JANTQA010000042">
    <property type="protein sequence ID" value="KAJ3435166.1"/>
    <property type="molecule type" value="Genomic_DNA"/>
</dbReference>
<dbReference type="InterPro" id="IPR001040">
    <property type="entry name" value="TIF_eIF_4E"/>
</dbReference>
<proteinExistence type="inferred from homology"/>
<evidence type="ECO:0000256" key="5">
    <source>
        <dbReference type="ARBA" id="ARBA00022917"/>
    </source>
</evidence>
<dbReference type="Pfam" id="PF01652">
    <property type="entry name" value="IF4E"/>
    <property type="match status" value="1"/>
</dbReference>
<sequence length="259" mass="30314">MSNNQTNLPNTKINEKVKENEKEKENENEKEKEKETTHQPTNNSPKIKNEEKETEIQKNNNEQENKNDKLQGNEKEKVKSHPLQNKWTMWVDGYTQSRNWGEDLVKIIEFQTIEEFWGMYENLAKISKTKNGTNFHLFKTGIKPAWEDPKNINGGKWNLRINRSVLKLDEMWLNTILSAIGENYDDDDEVCGAVVSIRNNGDRIALWTKTASNKEMQMSIGKKWKEELNLRGIRLSYLIHKDALATKKERGSFKPTYKI</sequence>
<feature type="compositionally biased region" description="Basic and acidic residues" evidence="7">
    <location>
        <begin position="13"/>
        <end position="37"/>
    </location>
</feature>
<protein>
    <submittedName>
        <fullName evidence="8">Eukaryotic translation initiation factor 4e-1</fullName>
    </submittedName>
</protein>
<feature type="compositionally biased region" description="Polar residues" evidence="7">
    <location>
        <begin position="1"/>
        <end position="12"/>
    </location>
</feature>
<dbReference type="InterPro" id="IPR023398">
    <property type="entry name" value="TIF_eIF4e-like"/>
</dbReference>
<keyword evidence="3" id="KW-0810">Translation regulation</keyword>
<dbReference type="Proteomes" id="UP001146793">
    <property type="component" value="Unassembled WGS sequence"/>
</dbReference>
<dbReference type="SUPFAM" id="SSF55418">
    <property type="entry name" value="eIF4e-like"/>
    <property type="match status" value="1"/>
</dbReference>
<dbReference type="GO" id="GO:0000340">
    <property type="term" value="F:RNA 7-methylguanosine cap binding"/>
    <property type="evidence" value="ECO:0007669"/>
    <property type="project" value="TreeGrafter"/>
</dbReference>
<keyword evidence="5 6" id="KW-0648">Protein biosynthesis</keyword>
<dbReference type="GO" id="GO:0006417">
    <property type="term" value="P:regulation of translation"/>
    <property type="evidence" value="ECO:0007669"/>
    <property type="project" value="UniProtKB-KW"/>
</dbReference>
<dbReference type="GO" id="GO:0003743">
    <property type="term" value="F:translation initiation factor activity"/>
    <property type="evidence" value="ECO:0007669"/>
    <property type="project" value="UniProtKB-KW"/>
</dbReference>
<evidence type="ECO:0000256" key="7">
    <source>
        <dbReference type="SAM" id="MobiDB-lite"/>
    </source>
</evidence>
<evidence type="ECO:0000256" key="6">
    <source>
        <dbReference type="RuleBase" id="RU004374"/>
    </source>
</evidence>
<evidence type="ECO:0000256" key="4">
    <source>
        <dbReference type="ARBA" id="ARBA00022884"/>
    </source>
</evidence>
<dbReference type="Gene3D" id="3.30.760.10">
    <property type="entry name" value="RNA Cap, Translation Initiation Factor Eif4e"/>
    <property type="match status" value="1"/>
</dbReference>
<evidence type="ECO:0000313" key="9">
    <source>
        <dbReference type="Proteomes" id="UP001146793"/>
    </source>
</evidence>
<dbReference type="GO" id="GO:0016281">
    <property type="term" value="C:eukaryotic translation initiation factor 4F complex"/>
    <property type="evidence" value="ECO:0007669"/>
    <property type="project" value="TreeGrafter"/>
</dbReference>
<accession>A0AAV7YZA0</accession>
<feature type="compositionally biased region" description="Basic and acidic residues" evidence="7">
    <location>
        <begin position="47"/>
        <end position="79"/>
    </location>
</feature>